<evidence type="ECO:0000256" key="1">
    <source>
        <dbReference type="SAM" id="MobiDB-lite"/>
    </source>
</evidence>
<dbReference type="OrthoDB" id="3219396at2759"/>
<dbReference type="Proteomes" id="UP000800200">
    <property type="component" value="Unassembled WGS sequence"/>
</dbReference>
<dbReference type="EMBL" id="ML994639">
    <property type="protein sequence ID" value="KAF2184165.1"/>
    <property type="molecule type" value="Genomic_DNA"/>
</dbReference>
<evidence type="ECO:0000313" key="2">
    <source>
        <dbReference type="EMBL" id="KAF2184165.1"/>
    </source>
</evidence>
<feature type="region of interest" description="Disordered" evidence="1">
    <location>
        <begin position="1"/>
        <end position="20"/>
    </location>
</feature>
<gene>
    <name evidence="2" type="ORF">K469DRAFT_751193</name>
</gene>
<accession>A0A6A6DZG5</accession>
<organism evidence="2 3">
    <name type="scientific">Zopfia rhizophila CBS 207.26</name>
    <dbReference type="NCBI Taxonomy" id="1314779"/>
    <lineage>
        <taxon>Eukaryota</taxon>
        <taxon>Fungi</taxon>
        <taxon>Dikarya</taxon>
        <taxon>Ascomycota</taxon>
        <taxon>Pezizomycotina</taxon>
        <taxon>Dothideomycetes</taxon>
        <taxon>Dothideomycetes incertae sedis</taxon>
        <taxon>Zopfiaceae</taxon>
        <taxon>Zopfia</taxon>
    </lineage>
</organism>
<name>A0A6A6DZG5_9PEZI</name>
<evidence type="ECO:0000313" key="3">
    <source>
        <dbReference type="Proteomes" id="UP000800200"/>
    </source>
</evidence>
<proteinExistence type="predicted"/>
<dbReference type="AlphaFoldDB" id="A0A6A6DZG5"/>
<sequence>MHGLSPQEFGVPPEEPCTSESSLDRVDVVSPLLALPHELLLEIGSHIQEVEIMRSSAFHSRVANSGVLLGSIFPARLPSTCTTYTFLFTLGHHDVIQAVLGILLVILPNLKELYLAENWLMYFPIFEDALSEDIYYMSPSRWDHPFLVDILHRLYPKLEVLEFPTDLAGLRFPYRRSVLITFQPFLDSDI</sequence>
<reference evidence="2" key="1">
    <citation type="journal article" date="2020" name="Stud. Mycol.">
        <title>101 Dothideomycetes genomes: a test case for predicting lifestyles and emergence of pathogens.</title>
        <authorList>
            <person name="Haridas S."/>
            <person name="Albert R."/>
            <person name="Binder M."/>
            <person name="Bloem J."/>
            <person name="Labutti K."/>
            <person name="Salamov A."/>
            <person name="Andreopoulos B."/>
            <person name="Baker S."/>
            <person name="Barry K."/>
            <person name="Bills G."/>
            <person name="Bluhm B."/>
            <person name="Cannon C."/>
            <person name="Castanera R."/>
            <person name="Culley D."/>
            <person name="Daum C."/>
            <person name="Ezra D."/>
            <person name="Gonzalez J."/>
            <person name="Henrissat B."/>
            <person name="Kuo A."/>
            <person name="Liang C."/>
            <person name="Lipzen A."/>
            <person name="Lutzoni F."/>
            <person name="Magnuson J."/>
            <person name="Mondo S."/>
            <person name="Nolan M."/>
            <person name="Ohm R."/>
            <person name="Pangilinan J."/>
            <person name="Park H.-J."/>
            <person name="Ramirez L."/>
            <person name="Alfaro M."/>
            <person name="Sun H."/>
            <person name="Tritt A."/>
            <person name="Yoshinaga Y."/>
            <person name="Zwiers L.-H."/>
            <person name="Turgeon B."/>
            <person name="Goodwin S."/>
            <person name="Spatafora J."/>
            <person name="Crous P."/>
            <person name="Grigoriev I."/>
        </authorList>
    </citation>
    <scope>NUCLEOTIDE SEQUENCE</scope>
    <source>
        <strain evidence="2">CBS 207.26</strain>
    </source>
</reference>
<protein>
    <submittedName>
        <fullName evidence="2">Uncharacterized protein</fullName>
    </submittedName>
</protein>
<keyword evidence="3" id="KW-1185">Reference proteome</keyword>